<evidence type="ECO:0000256" key="1">
    <source>
        <dbReference type="ARBA" id="ARBA00006566"/>
    </source>
</evidence>
<dbReference type="SUPFAM" id="SSF54211">
    <property type="entry name" value="Ribosomal protein S5 domain 2-like"/>
    <property type="match status" value="1"/>
</dbReference>
<feature type="domain" description="GHMP kinase C-terminal" evidence="14">
    <location>
        <begin position="286"/>
        <end position="368"/>
    </location>
</feature>
<evidence type="ECO:0000256" key="7">
    <source>
        <dbReference type="ARBA" id="ARBA00022840"/>
    </source>
</evidence>
<dbReference type="HAMAP" id="MF_00246">
    <property type="entry name" value="Galactokinase"/>
    <property type="match status" value="1"/>
</dbReference>
<dbReference type="GO" id="GO:0005829">
    <property type="term" value="C:cytosol"/>
    <property type="evidence" value="ECO:0007669"/>
    <property type="project" value="TreeGrafter"/>
</dbReference>
<feature type="domain" description="GHMP kinase N-terminal" evidence="13">
    <location>
        <begin position="95"/>
        <end position="183"/>
    </location>
</feature>
<evidence type="ECO:0000313" key="17">
    <source>
        <dbReference type="Proteomes" id="UP000243819"/>
    </source>
</evidence>
<evidence type="ECO:0000313" key="16">
    <source>
        <dbReference type="EMBL" id="SES82414.1"/>
    </source>
</evidence>
<organism evidence="16 17">
    <name type="scientific">Anaerobranca gottschalkii DSM 13577</name>
    <dbReference type="NCBI Taxonomy" id="1120990"/>
    <lineage>
        <taxon>Bacteria</taxon>
        <taxon>Bacillati</taxon>
        <taxon>Bacillota</taxon>
        <taxon>Clostridia</taxon>
        <taxon>Eubacteriales</taxon>
        <taxon>Proteinivoracaceae</taxon>
        <taxon>Anaerobranca</taxon>
    </lineage>
</organism>
<evidence type="ECO:0000259" key="13">
    <source>
        <dbReference type="Pfam" id="PF00288"/>
    </source>
</evidence>
<keyword evidence="17" id="KW-1185">Reference proteome</keyword>
<evidence type="ECO:0000256" key="3">
    <source>
        <dbReference type="ARBA" id="ARBA00022679"/>
    </source>
</evidence>
<evidence type="ECO:0000259" key="14">
    <source>
        <dbReference type="Pfam" id="PF08544"/>
    </source>
</evidence>
<dbReference type="InterPro" id="IPR036554">
    <property type="entry name" value="GHMP_kinase_C_sf"/>
</dbReference>
<dbReference type="EMBL" id="FOIF01000010">
    <property type="protein sequence ID" value="SES82414.1"/>
    <property type="molecule type" value="Genomic_DNA"/>
</dbReference>
<dbReference type="InterPro" id="IPR013750">
    <property type="entry name" value="GHMP_kinase_C_dom"/>
</dbReference>
<dbReference type="InterPro" id="IPR006206">
    <property type="entry name" value="Mevalonate/galactokinase"/>
</dbReference>
<reference evidence="17" key="1">
    <citation type="submission" date="2016-10" db="EMBL/GenBank/DDBJ databases">
        <authorList>
            <person name="Varghese N."/>
            <person name="Submissions S."/>
        </authorList>
    </citation>
    <scope>NUCLEOTIDE SEQUENCE [LARGE SCALE GENOMIC DNA]</scope>
    <source>
        <strain evidence="17">DSM 13577</strain>
    </source>
</reference>
<dbReference type="Gene3D" id="3.30.230.10">
    <property type="match status" value="1"/>
</dbReference>
<dbReference type="InterPro" id="IPR019539">
    <property type="entry name" value="GalKase_N"/>
</dbReference>
<feature type="binding site" evidence="11">
    <location>
        <begin position="126"/>
        <end position="132"/>
    </location>
    <ligand>
        <name>ATP</name>
        <dbReference type="ChEBI" id="CHEBI:30616"/>
    </ligand>
</feature>
<evidence type="ECO:0000256" key="6">
    <source>
        <dbReference type="ARBA" id="ARBA00022777"/>
    </source>
</evidence>
<evidence type="ECO:0000256" key="5">
    <source>
        <dbReference type="ARBA" id="ARBA00022741"/>
    </source>
</evidence>
<evidence type="ECO:0000256" key="8">
    <source>
        <dbReference type="ARBA" id="ARBA00022842"/>
    </source>
</evidence>
<keyword evidence="6 11" id="KW-0418">Kinase</keyword>
<sequence>MLKVDDLKEKFWQIFGRDEELQVFFAPGRVNIIGEHIDYNGGLVFPCAIHLGTYLVLRKRDDNKVFAYSANFPQKGIIEEDLSNLQYNPSRGWFNYVTGIFYTLQEKGYPLRHGFDLYFYGDLPNGAGLSSSASIELVTAYALNKIYSLGIDKVELAKLCQESENRYNGVNCGIMDQFSVGMGKKDHGILLNCNTLDYEYIPFELKDQSLVIINSNVQRSLADSKYNERRRSCEKALKILQRHLEISHLCEVTPREWEDLQRLIDDEETKKRANHAIMENQRVKDAVEALKKEDLKKLGNLLYKSHYSLQKDYEVSVEQLDLLVELAKDYPGVWGARLTGAGFGGCTINIVDDQRVEGFIQFIAENYHKKTGLKPSSYITKIYEGVKELEK</sequence>
<feature type="active site" description="Proton acceptor" evidence="11">
    <location>
        <position position="176"/>
    </location>
</feature>
<comment type="function">
    <text evidence="11">Catalyzes the transfer of the gamma-phosphate of ATP to D-galactose to form alpha-D-galactose-1-phosphate (Gal-1-P).</text>
</comment>
<protein>
    <recommendedName>
        <fullName evidence="11 12">Galactokinase</fullName>
        <ecNumber evidence="11 12">2.7.1.6</ecNumber>
    </recommendedName>
    <alternativeName>
        <fullName evidence="11">Galactose kinase</fullName>
    </alternativeName>
</protein>
<dbReference type="STRING" id="1120990.SAMN03080614_101047"/>
<keyword evidence="4 11" id="KW-0479">Metal-binding</keyword>
<proteinExistence type="inferred from homology"/>
<dbReference type="Pfam" id="PF10509">
    <property type="entry name" value="GalKase_gal_bdg"/>
    <property type="match status" value="1"/>
</dbReference>
<dbReference type="PRINTS" id="PR00959">
    <property type="entry name" value="MEVGALKINASE"/>
</dbReference>
<feature type="binding site" evidence="11">
    <location>
        <begin position="35"/>
        <end position="38"/>
    </location>
    <ligand>
        <name>substrate</name>
    </ligand>
</feature>
<evidence type="ECO:0000256" key="11">
    <source>
        <dbReference type="HAMAP-Rule" id="MF_00246"/>
    </source>
</evidence>
<dbReference type="NCBIfam" id="NF003705">
    <property type="entry name" value="PRK05322.1"/>
    <property type="match status" value="1"/>
</dbReference>
<evidence type="ECO:0000259" key="15">
    <source>
        <dbReference type="Pfam" id="PF10509"/>
    </source>
</evidence>
<comment type="similarity">
    <text evidence="1 11">Belongs to the GHMP kinase family. GalK subfamily.</text>
</comment>
<dbReference type="RefSeq" id="WP_091349610.1">
    <property type="nucleotide sequence ID" value="NZ_FOIF01000010.1"/>
</dbReference>
<dbReference type="Gene3D" id="3.30.70.890">
    <property type="entry name" value="GHMP kinase, C-terminal domain"/>
    <property type="match status" value="1"/>
</dbReference>
<keyword evidence="3 11" id="KW-0808">Transferase</keyword>
<gene>
    <name evidence="11" type="primary">galK</name>
    <name evidence="16" type="ORF">SAMN03080614_101047</name>
</gene>
<evidence type="ECO:0000256" key="4">
    <source>
        <dbReference type="ARBA" id="ARBA00022723"/>
    </source>
</evidence>
<dbReference type="UniPathway" id="UPA00214"/>
<dbReference type="GO" id="GO:0006012">
    <property type="term" value="P:galactose metabolic process"/>
    <property type="evidence" value="ECO:0007669"/>
    <property type="project" value="UniProtKB-UniRule"/>
</dbReference>
<evidence type="ECO:0000256" key="2">
    <source>
        <dbReference type="ARBA" id="ARBA00022490"/>
    </source>
</evidence>
<dbReference type="FunFam" id="3.30.70.890:FF:000001">
    <property type="entry name" value="Galactokinase"/>
    <property type="match status" value="1"/>
</dbReference>
<dbReference type="GO" id="GO:0004335">
    <property type="term" value="F:galactokinase activity"/>
    <property type="evidence" value="ECO:0007669"/>
    <property type="project" value="UniProtKB-UniRule"/>
</dbReference>
<keyword evidence="8 11" id="KW-0460">Magnesium</keyword>
<dbReference type="EC" id="2.7.1.6" evidence="11 12"/>
<dbReference type="PANTHER" id="PTHR10457">
    <property type="entry name" value="MEVALONATE KINASE/GALACTOKINASE"/>
    <property type="match status" value="1"/>
</dbReference>
<dbReference type="InterPro" id="IPR014721">
    <property type="entry name" value="Ribsml_uS5_D2-typ_fold_subgr"/>
</dbReference>
<dbReference type="AlphaFoldDB" id="A0A1H9ZLC6"/>
<dbReference type="GO" id="GO:0005524">
    <property type="term" value="F:ATP binding"/>
    <property type="evidence" value="ECO:0007669"/>
    <property type="project" value="UniProtKB-UniRule"/>
</dbReference>
<dbReference type="NCBIfam" id="TIGR00131">
    <property type="entry name" value="gal_kin"/>
    <property type="match status" value="1"/>
</dbReference>
<dbReference type="InterPro" id="IPR019741">
    <property type="entry name" value="Galactokinase_CS"/>
</dbReference>
<feature type="binding site" evidence="11">
    <location>
        <position position="226"/>
    </location>
    <ligand>
        <name>substrate</name>
    </ligand>
</feature>
<dbReference type="PROSITE" id="PS00627">
    <property type="entry name" value="GHMP_KINASES_ATP"/>
    <property type="match status" value="1"/>
</dbReference>
<dbReference type="PIRSF" id="PIRSF000530">
    <property type="entry name" value="Galactokinase"/>
    <property type="match status" value="1"/>
</dbReference>
<keyword evidence="2 11" id="KW-0963">Cytoplasm</keyword>
<keyword evidence="9 11" id="KW-0299">Galactose metabolism</keyword>
<dbReference type="FunFam" id="3.30.230.10:FF:000017">
    <property type="entry name" value="Galactokinase"/>
    <property type="match status" value="1"/>
</dbReference>
<comment type="pathway">
    <text evidence="11">Carbohydrate metabolism; galactose metabolism.</text>
</comment>
<keyword evidence="5 11" id="KW-0547">Nucleotide-binding</keyword>
<dbReference type="Proteomes" id="UP000243819">
    <property type="component" value="Unassembled WGS sequence"/>
</dbReference>
<name>A0A1H9ZLC6_9FIRM</name>
<feature type="domain" description="Galactokinase N-terminal" evidence="15">
    <location>
        <begin position="9"/>
        <end position="59"/>
    </location>
</feature>
<feature type="binding site" evidence="11">
    <location>
        <position position="164"/>
    </location>
    <ligand>
        <name>Mg(2+)</name>
        <dbReference type="ChEBI" id="CHEBI:18420"/>
    </ligand>
</feature>
<dbReference type="OrthoDB" id="250531at2"/>
<dbReference type="InterPro" id="IPR020568">
    <property type="entry name" value="Ribosomal_Su5_D2-typ_SF"/>
</dbReference>
<dbReference type="SUPFAM" id="SSF55060">
    <property type="entry name" value="GHMP Kinase, C-terminal domain"/>
    <property type="match status" value="1"/>
</dbReference>
<feature type="site" description="Transition state stabilizer" evidence="11">
    <location>
        <position position="29"/>
    </location>
</feature>
<comment type="catalytic activity">
    <reaction evidence="11">
        <text>alpha-D-galactose + ATP = alpha-D-galactose 1-phosphate + ADP + H(+)</text>
        <dbReference type="Rhea" id="RHEA:13553"/>
        <dbReference type="ChEBI" id="CHEBI:15378"/>
        <dbReference type="ChEBI" id="CHEBI:28061"/>
        <dbReference type="ChEBI" id="CHEBI:30616"/>
        <dbReference type="ChEBI" id="CHEBI:58336"/>
        <dbReference type="ChEBI" id="CHEBI:456216"/>
        <dbReference type="EC" id="2.7.1.6"/>
    </reaction>
</comment>
<dbReference type="PRINTS" id="PR00473">
    <property type="entry name" value="GALCTOKINASE"/>
</dbReference>
<feature type="binding site" evidence="11">
    <location>
        <position position="132"/>
    </location>
    <ligand>
        <name>Mg(2+)</name>
        <dbReference type="ChEBI" id="CHEBI:18420"/>
    </ligand>
</feature>
<dbReference type="Pfam" id="PF00288">
    <property type="entry name" value="GHMP_kinases_N"/>
    <property type="match status" value="1"/>
</dbReference>
<accession>A0A1H9ZLC6</accession>
<keyword evidence="10 11" id="KW-0119">Carbohydrate metabolism</keyword>
<dbReference type="PROSITE" id="PS00106">
    <property type="entry name" value="GALACTOKINASE"/>
    <property type="match status" value="1"/>
</dbReference>
<evidence type="ECO:0000256" key="10">
    <source>
        <dbReference type="ARBA" id="ARBA00023277"/>
    </source>
</evidence>
<comment type="subcellular location">
    <subcellularLocation>
        <location evidence="11">Cytoplasm</location>
    </subcellularLocation>
</comment>
<dbReference type="GO" id="GO:0000287">
    <property type="term" value="F:magnesium ion binding"/>
    <property type="evidence" value="ECO:0007669"/>
    <property type="project" value="UniProtKB-UniRule"/>
</dbReference>
<dbReference type="PANTHER" id="PTHR10457:SF7">
    <property type="entry name" value="GALACTOKINASE-RELATED"/>
    <property type="match status" value="1"/>
</dbReference>
<feature type="binding site" evidence="11">
    <location>
        <position position="69"/>
    </location>
    <ligand>
        <name>ATP</name>
        <dbReference type="ChEBI" id="CHEBI:30616"/>
    </ligand>
</feature>
<evidence type="ECO:0000256" key="9">
    <source>
        <dbReference type="ARBA" id="ARBA00023144"/>
    </source>
</evidence>
<dbReference type="InterPro" id="IPR000705">
    <property type="entry name" value="Galactokinase"/>
</dbReference>
<evidence type="ECO:0000256" key="12">
    <source>
        <dbReference type="NCBIfam" id="TIGR00131"/>
    </source>
</evidence>
<dbReference type="InterPro" id="IPR022963">
    <property type="entry name" value="Galactokinase_bac"/>
</dbReference>
<keyword evidence="7 11" id="KW-0067">ATP-binding</keyword>
<dbReference type="InterPro" id="IPR006203">
    <property type="entry name" value="GHMP_knse_ATP-bd_CS"/>
</dbReference>
<dbReference type="InterPro" id="IPR006204">
    <property type="entry name" value="GHMP_kinase_N_dom"/>
</dbReference>
<dbReference type="Pfam" id="PF08544">
    <property type="entry name" value="GHMP_kinases_C"/>
    <property type="match status" value="1"/>
</dbReference>